<reference evidence="1" key="2">
    <citation type="submission" date="2018-05" db="EMBL/GenBank/DDBJ databases">
        <title>OgluRS3 (Oryza glumaepatula Reference Sequence Version 3).</title>
        <authorList>
            <person name="Zhang J."/>
            <person name="Kudrna D."/>
            <person name="Lee S."/>
            <person name="Talag J."/>
            <person name="Welchert J."/>
            <person name="Wing R.A."/>
        </authorList>
    </citation>
    <scope>NUCLEOTIDE SEQUENCE [LARGE SCALE GENOMIC DNA]</scope>
</reference>
<sequence>MAVADERWLAVVETKALLRASLPDAGHHLNQQGGPTFAHRAPCGWPQRIGWSPPVMEMWEAGSK</sequence>
<dbReference type="Proteomes" id="UP000026961">
    <property type="component" value="Chromosome 12"/>
</dbReference>
<accession>A0A0E0BSI9</accession>
<reference evidence="1" key="1">
    <citation type="submission" date="2015-04" db="UniProtKB">
        <authorList>
            <consortium name="EnsemblPlants"/>
        </authorList>
    </citation>
    <scope>IDENTIFICATION</scope>
</reference>
<keyword evidence="2" id="KW-1185">Reference proteome</keyword>
<evidence type="ECO:0000313" key="2">
    <source>
        <dbReference type="Proteomes" id="UP000026961"/>
    </source>
</evidence>
<dbReference type="HOGENOM" id="CLU_120192_3_0_1"/>
<protein>
    <submittedName>
        <fullName evidence="1">Uncharacterized protein</fullName>
    </submittedName>
</protein>
<proteinExistence type="predicted"/>
<dbReference type="EnsemblPlants" id="OGLUM12G13030.1">
    <property type="protein sequence ID" value="OGLUM12G13030.1"/>
    <property type="gene ID" value="OGLUM12G13030"/>
</dbReference>
<organism evidence="1">
    <name type="scientific">Oryza glumipatula</name>
    <dbReference type="NCBI Taxonomy" id="40148"/>
    <lineage>
        <taxon>Eukaryota</taxon>
        <taxon>Viridiplantae</taxon>
        <taxon>Streptophyta</taxon>
        <taxon>Embryophyta</taxon>
        <taxon>Tracheophyta</taxon>
        <taxon>Spermatophyta</taxon>
        <taxon>Magnoliopsida</taxon>
        <taxon>Liliopsida</taxon>
        <taxon>Poales</taxon>
        <taxon>Poaceae</taxon>
        <taxon>BOP clade</taxon>
        <taxon>Oryzoideae</taxon>
        <taxon>Oryzeae</taxon>
        <taxon>Oryzinae</taxon>
        <taxon>Oryza</taxon>
    </lineage>
</organism>
<evidence type="ECO:0000313" key="1">
    <source>
        <dbReference type="EnsemblPlants" id="OGLUM12G13030.1"/>
    </source>
</evidence>
<dbReference type="Gramene" id="OGLUM12G13030.1">
    <property type="protein sequence ID" value="OGLUM12G13030.1"/>
    <property type="gene ID" value="OGLUM12G13030"/>
</dbReference>
<dbReference type="AlphaFoldDB" id="A0A0E0BSI9"/>
<name>A0A0E0BSI9_9ORYZ</name>